<dbReference type="Proteomes" id="UP000184452">
    <property type="component" value="Unassembled WGS sequence"/>
</dbReference>
<feature type="transmembrane region" description="Helical" evidence="5">
    <location>
        <begin position="319"/>
        <end position="338"/>
    </location>
</feature>
<protein>
    <submittedName>
        <fullName evidence="7">Ferric reductase like transmembrane component</fullName>
    </submittedName>
</protein>
<keyword evidence="8" id="KW-1185">Reference proteome</keyword>
<proteinExistence type="predicted"/>
<dbReference type="AlphaFoldDB" id="A0A1M6CL28"/>
<dbReference type="RefSeq" id="WP_073374844.1">
    <property type="nucleotide sequence ID" value="NZ_FQZK01000001.1"/>
</dbReference>
<dbReference type="EMBL" id="FQZK01000001">
    <property type="protein sequence ID" value="SHI61735.1"/>
    <property type="molecule type" value="Genomic_DNA"/>
</dbReference>
<feature type="transmembrane region" description="Helical" evidence="5">
    <location>
        <begin position="120"/>
        <end position="139"/>
    </location>
</feature>
<dbReference type="InterPro" id="IPR013130">
    <property type="entry name" value="Fe3_Rdtase_TM_dom"/>
</dbReference>
<feature type="transmembrane region" description="Helical" evidence="5">
    <location>
        <begin position="74"/>
        <end position="99"/>
    </location>
</feature>
<dbReference type="OrthoDB" id="4519123at2"/>
<feature type="transmembrane region" description="Helical" evidence="5">
    <location>
        <begin position="207"/>
        <end position="227"/>
    </location>
</feature>
<accession>A0A1M6CL28</accession>
<sequence>MPPQPSPGPSAATGRPARVDTRTLRTDLRHLLLDAAIALAVTALIFLLLRHRVAEGTSQTLAVMPYLADADRYLLYWLCQAFGWSGLLWAWITVMLGLLRATAPGRWTVVSHARIERWHRVTSLTTIGLMFAHALAFFVELLRENADGLGTAALVWSAFVDVFVPGGYDSGTGRVAILLGLIALYLAVPLGLSFYVRSWTGTRMWRVLHRFVVAVYALSVWHTLLYGTNVWFDGWFRTAVWALQLPVALLLLARLLAPLRREERLAARDLRGAGPLLRLGGRVTAAAGVVVLLLVTVTGRDGGRTPGAGGGEMLVTQPMVWGALAVLLTVMGAVALAVRRDRAGAGRTG</sequence>
<feature type="transmembrane region" description="Helical" evidence="5">
    <location>
        <begin position="279"/>
        <end position="299"/>
    </location>
</feature>
<comment type="subcellular location">
    <subcellularLocation>
        <location evidence="1">Membrane</location>
        <topology evidence="1">Multi-pass membrane protein</topology>
    </subcellularLocation>
</comment>
<feature type="transmembrane region" description="Helical" evidence="5">
    <location>
        <begin position="239"/>
        <end position="259"/>
    </location>
</feature>
<gene>
    <name evidence="7" type="ORF">SAMN05421803_101743</name>
</gene>
<dbReference type="STRING" id="758803.SAMN05421803_101743"/>
<evidence type="ECO:0000313" key="7">
    <source>
        <dbReference type="EMBL" id="SHI61735.1"/>
    </source>
</evidence>
<dbReference type="GO" id="GO:0016020">
    <property type="term" value="C:membrane"/>
    <property type="evidence" value="ECO:0007669"/>
    <property type="project" value="UniProtKB-SubCell"/>
</dbReference>
<reference evidence="7 8" key="1">
    <citation type="submission" date="2016-11" db="EMBL/GenBank/DDBJ databases">
        <authorList>
            <person name="Jaros S."/>
            <person name="Januszkiewicz K."/>
            <person name="Wedrychowicz H."/>
        </authorList>
    </citation>
    <scope>NUCLEOTIDE SEQUENCE [LARGE SCALE GENOMIC DNA]</scope>
    <source>
        <strain evidence="7 8">CGMCC 4.5723</strain>
    </source>
</reference>
<evidence type="ECO:0000256" key="4">
    <source>
        <dbReference type="ARBA" id="ARBA00023136"/>
    </source>
</evidence>
<dbReference type="Pfam" id="PF01794">
    <property type="entry name" value="Ferric_reduct"/>
    <property type="match status" value="1"/>
</dbReference>
<feature type="domain" description="Ferric oxidoreductase" evidence="6">
    <location>
        <begin position="83"/>
        <end position="219"/>
    </location>
</feature>
<evidence type="ECO:0000313" key="8">
    <source>
        <dbReference type="Proteomes" id="UP000184452"/>
    </source>
</evidence>
<organism evidence="7 8">
    <name type="scientific">Nocardiopsis flavescens</name>
    <dbReference type="NCBI Taxonomy" id="758803"/>
    <lineage>
        <taxon>Bacteria</taxon>
        <taxon>Bacillati</taxon>
        <taxon>Actinomycetota</taxon>
        <taxon>Actinomycetes</taxon>
        <taxon>Streptosporangiales</taxon>
        <taxon>Nocardiopsidaceae</taxon>
        <taxon>Nocardiopsis</taxon>
    </lineage>
</organism>
<feature type="transmembrane region" description="Helical" evidence="5">
    <location>
        <begin position="175"/>
        <end position="195"/>
    </location>
</feature>
<evidence type="ECO:0000256" key="1">
    <source>
        <dbReference type="ARBA" id="ARBA00004141"/>
    </source>
</evidence>
<evidence type="ECO:0000256" key="3">
    <source>
        <dbReference type="ARBA" id="ARBA00022989"/>
    </source>
</evidence>
<feature type="transmembrane region" description="Helical" evidence="5">
    <location>
        <begin position="31"/>
        <end position="49"/>
    </location>
</feature>
<evidence type="ECO:0000256" key="5">
    <source>
        <dbReference type="SAM" id="Phobius"/>
    </source>
</evidence>
<keyword evidence="3 5" id="KW-1133">Transmembrane helix</keyword>
<evidence type="ECO:0000259" key="6">
    <source>
        <dbReference type="Pfam" id="PF01794"/>
    </source>
</evidence>
<keyword evidence="4 5" id="KW-0472">Membrane</keyword>
<name>A0A1M6CL28_9ACTN</name>
<evidence type="ECO:0000256" key="2">
    <source>
        <dbReference type="ARBA" id="ARBA00022692"/>
    </source>
</evidence>
<keyword evidence="2 5" id="KW-0812">Transmembrane</keyword>